<evidence type="ECO:0000313" key="2">
    <source>
        <dbReference type="EMBL" id="NDV02392.1"/>
    </source>
</evidence>
<keyword evidence="3" id="KW-1185">Reference proteome</keyword>
<feature type="transmembrane region" description="Helical" evidence="1">
    <location>
        <begin position="38"/>
        <end position="58"/>
    </location>
</feature>
<gene>
    <name evidence="2" type="ORF">GZA08_15580</name>
</gene>
<proteinExistence type="predicted"/>
<name>A0A6B2K3L5_9RHOB</name>
<dbReference type="Proteomes" id="UP000474757">
    <property type="component" value="Unassembled WGS sequence"/>
</dbReference>
<dbReference type="AlphaFoldDB" id="A0A6B2K3L5"/>
<evidence type="ECO:0000313" key="3">
    <source>
        <dbReference type="Proteomes" id="UP000474757"/>
    </source>
</evidence>
<dbReference type="EMBL" id="JAAGAB010000003">
    <property type="protein sequence ID" value="NDV02392.1"/>
    <property type="molecule type" value="Genomic_DNA"/>
</dbReference>
<feature type="transmembrane region" description="Helical" evidence="1">
    <location>
        <begin position="90"/>
        <end position="107"/>
    </location>
</feature>
<protein>
    <submittedName>
        <fullName evidence="2">Uncharacterized protein</fullName>
    </submittedName>
</protein>
<comment type="caution">
    <text evidence="2">The sequence shown here is derived from an EMBL/GenBank/DDBJ whole genome shotgun (WGS) entry which is preliminary data.</text>
</comment>
<sequence length="117" mass="12399">MSRTIAIVLMAGGALVALALCIYLYFEPLSGVSDTPAPLLTGFGALCILIVTFILARLTHGGWRVLLIILTALALILSAVAAVFMMHAEVAIALVVSAAGFLFLLAYQQTHRQESRA</sequence>
<evidence type="ECO:0000256" key="1">
    <source>
        <dbReference type="SAM" id="Phobius"/>
    </source>
</evidence>
<feature type="transmembrane region" description="Helical" evidence="1">
    <location>
        <begin position="7"/>
        <end position="26"/>
    </location>
</feature>
<feature type="transmembrane region" description="Helical" evidence="1">
    <location>
        <begin position="65"/>
        <end position="84"/>
    </location>
</feature>
<organism evidence="2 3">
    <name type="scientific">Pseudoroseicyclus tamaricis</name>
    <dbReference type="NCBI Taxonomy" id="2705421"/>
    <lineage>
        <taxon>Bacteria</taxon>
        <taxon>Pseudomonadati</taxon>
        <taxon>Pseudomonadota</taxon>
        <taxon>Alphaproteobacteria</taxon>
        <taxon>Rhodobacterales</taxon>
        <taxon>Paracoccaceae</taxon>
        <taxon>Pseudoroseicyclus</taxon>
    </lineage>
</organism>
<dbReference type="RefSeq" id="WP_163895269.1">
    <property type="nucleotide sequence ID" value="NZ_JAAFYS010000003.1"/>
</dbReference>
<keyword evidence="1" id="KW-0472">Membrane</keyword>
<keyword evidence="1" id="KW-1133">Transmembrane helix</keyword>
<reference evidence="2 3" key="1">
    <citation type="submission" date="2020-02" db="EMBL/GenBank/DDBJ databases">
        <title>Pseudoroseicyclus tamarix, sp. nov., isolated from offshore sediment of a Tamarix chinensis forest.</title>
        <authorList>
            <person name="Gai Y."/>
        </authorList>
    </citation>
    <scope>NUCLEOTIDE SEQUENCE [LARGE SCALE GENOMIC DNA]</scope>
    <source>
        <strain evidence="2 3">CLL3-39</strain>
    </source>
</reference>
<accession>A0A6B2K3L5</accession>
<keyword evidence="1" id="KW-0812">Transmembrane</keyword>